<evidence type="ECO:0000313" key="3">
    <source>
        <dbReference type="EMBL" id="KAK0554535.1"/>
    </source>
</evidence>
<dbReference type="Proteomes" id="UP001176517">
    <property type="component" value="Unassembled WGS sequence"/>
</dbReference>
<feature type="region of interest" description="Disordered" evidence="1">
    <location>
        <begin position="1"/>
        <end position="42"/>
    </location>
</feature>
<evidence type="ECO:0000256" key="1">
    <source>
        <dbReference type="SAM" id="MobiDB-lite"/>
    </source>
</evidence>
<dbReference type="PANTHER" id="PTHR46929">
    <property type="entry name" value="EXPRESSED PROTEIN"/>
    <property type="match status" value="1"/>
</dbReference>
<feature type="compositionally biased region" description="Polar residues" evidence="1">
    <location>
        <begin position="14"/>
        <end position="25"/>
    </location>
</feature>
<organism evidence="3 4">
    <name type="scientific">Tilletia horrida</name>
    <dbReference type="NCBI Taxonomy" id="155126"/>
    <lineage>
        <taxon>Eukaryota</taxon>
        <taxon>Fungi</taxon>
        <taxon>Dikarya</taxon>
        <taxon>Basidiomycota</taxon>
        <taxon>Ustilaginomycotina</taxon>
        <taxon>Exobasidiomycetes</taxon>
        <taxon>Tilletiales</taxon>
        <taxon>Tilletiaceae</taxon>
        <taxon>Tilletia</taxon>
    </lineage>
</organism>
<evidence type="ECO:0000259" key="2">
    <source>
        <dbReference type="Pfam" id="PF12776"/>
    </source>
</evidence>
<dbReference type="EMBL" id="JAPDMZ010000037">
    <property type="protein sequence ID" value="KAK0554535.1"/>
    <property type="molecule type" value="Genomic_DNA"/>
</dbReference>
<dbReference type="PANTHER" id="PTHR46929:SF3">
    <property type="entry name" value="MYB_SANT-LIKE DOMAIN-CONTAINING PROTEIN"/>
    <property type="match status" value="1"/>
</dbReference>
<evidence type="ECO:0000313" key="4">
    <source>
        <dbReference type="Proteomes" id="UP001176517"/>
    </source>
</evidence>
<dbReference type="AlphaFoldDB" id="A0AAN6GV98"/>
<sequence>MTPPEPLPFRSAEAVSSPSAEQRSYSPAAADLPPAPDPTRADVKVKQEHCVWSADDDETFLIELEEAQQQKLQSGGGFKPQVWQKIADKLALTWTKGAVKSAAKVHDHFRNLKASWREVHDLVKMSGFGWDDGEGRVTASDSVWDALCATAPKYRKWKTRTFPYYERWTLLCATCTASGRFARDGQNEIEAVELSDDESSDDEAVVVTHKRKRPSGAGALSEIAAAIKAMVGTNEGSSNIGSLMNELLELDGDDFDTDEIASLGFLLAERPNLVTMYRSLDTREELRRALLQRILRT</sequence>
<dbReference type="Pfam" id="PF12776">
    <property type="entry name" value="Myb_DNA-bind_3"/>
    <property type="match status" value="1"/>
</dbReference>
<accession>A0AAN6GV98</accession>
<comment type="caution">
    <text evidence="3">The sequence shown here is derived from an EMBL/GenBank/DDBJ whole genome shotgun (WGS) entry which is preliminary data.</text>
</comment>
<proteinExistence type="predicted"/>
<dbReference type="InterPro" id="IPR024752">
    <property type="entry name" value="Myb/SANT-like_dom"/>
</dbReference>
<name>A0AAN6GV98_9BASI</name>
<keyword evidence="4" id="KW-1185">Reference proteome</keyword>
<feature type="domain" description="Myb/SANT-like" evidence="2">
    <location>
        <begin position="52"/>
        <end position="146"/>
    </location>
</feature>
<reference evidence="3" key="1">
    <citation type="journal article" date="2023" name="PhytoFront">
        <title>Draft Genome Resources of Seven Strains of Tilletia horrida, Causal Agent of Kernel Smut of Rice.</title>
        <authorList>
            <person name="Khanal S."/>
            <person name="Antony Babu S."/>
            <person name="Zhou X.G."/>
        </authorList>
    </citation>
    <scope>NUCLEOTIDE SEQUENCE</scope>
    <source>
        <strain evidence="3">TX6</strain>
    </source>
</reference>
<gene>
    <name evidence="3" type="ORF">OC846_002107</name>
</gene>
<protein>
    <recommendedName>
        <fullName evidence="2">Myb/SANT-like domain-containing protein</fullName>
    </recommendedName>
</protein>